<feature type="coiled-coil region" evidence="5">
    <location>
        <begin position="568"/>
        <end position="595"/>
    </location>
</feature>
<dbReference type="AlphaFoldDB" id="A0A8T0J4M5"/>
<dbReference type="SUPFAM" id="SSF47459">
    <property type="entry name" value="HLH, helix-loop-helix DNA-binding domain"/>
    <property type="match status" value="1"/>
</dbReference>
<name>A0A8T0J4M5_CERPU</name>
<reference evidence="8" key="1">
    <citation type="submission" date="2020-06" db="EMBL/GenBank/DDBJ databases">
        <title>WGS assembly of Ceratodon purpureus strain R40.</title>
        <authorList>
            <person name="Carey S.B."/>
            <person name="Jenkins J."/>
            <person name="Shu S."/>
            <person name="Lovell J.T."/>
            <person name="Sreedasyam A."/>
            <person name="Maumus F."/>
            <person name="Tiley G.P."/>
            <person name="Fernandez-Pozo N."/>
            <person name="Barry K."/>
            <person name="Chen C."/>
            <person name="Wang M."/>
            <person name="Lipzen A."/>
            <person name="Daum C."/>
            <person name="Saski C.A."/>
            <person name="Payton A.C."/>
            <person name="Mcbreen J.C."/>
            <person name="Conrad R.E."/>
            <person name="Kollar L.M."/>
            <person name="Olsson S."/>
            <person name="Huttunen S."/>
            <person name="Landis J.B."/>
            <person name="Wickett N.J."/>
            <person name="Johnson M.G."/>
            <person name="Rensing S.A."/>
            <person name="Grimwood J."/>
            <person name="Schmutz J."/>
            <person name="Mcdaniel S.F."/>
        </authorList>
    </citation>
    <scope>NUCLEOTIDE SEQUENCE</scope>
    <source>
        <strain evidence="8">R40</strain>
    </source>
</reference>
<feature type="region of interest" description="Disordered" evidence="6">
    <location>
        <begin position="503"/>
        <end position="532"/>
    </location>
</feature>
<keyword evidence="3" id="KW-0804">Transcription</keyword>
<dbReference type="GO" id="GO:0046983">
    <property type="term" value="F:protein dimerization activity"/>
    <property type="evidence" value="ECO:0007669"/>
    <property type="project" value="InterPro"/>
</dbReference>
<dbReference type="PANTHER" id="PTHR11514:SF43">
    <property type="entry name" value="TRANSCRIPTION FACTOR MYC2"/>
    <property type="match status" value="1"/>
</dbReference>
<dbReference type="InterPro" id="IPR036638">
    <property type="entry name" value="HLH_DNA-bd_sf"/>
</dbReference>
<comment type="caution">
    <text evidence="8">The sequence shown here is derived from an EMBL/GenBank/DDBJ whole genome shotgun (WGS) entry which is preliminary data.</text>
</comment>
<dbReference type="OrthoDB" id="1926382at2759"/>
<evidence type="ECO:0000256" key="1">
    <source>
        <dbReference type="ARBA" id="ARBA00004123"/>
    </source>
</evidence>
<accession>A0A8T0J4M5</accession>
<dbReference type="PROSITE" id="PS50888">
    <property type="entry name" value="BHLH"/>
    <property type="match status" value="1"/>
</dbReference>
<protein>
    <recommendedName>
        <fullName evidence="7">BHLH domain-containing protein</fullName>
    </recommendedName>
</protein>
<evidence type="ECO:0000256" key="2">
    <source>
        <dbReference type="ARBA" id="ARBA00023015"/>
    </source>
</evidence>
<keyword evidence="4" id="KW-0539">Nucleus</keyword>
<keyword evidence="2" id="KW-0805">Transcription regulation</keyword>
<dbReference type="PANTHER" id="PTHR11514">
    <property type="entry name" value="MYC"/>
    <property type="match status" value="1"/>
</dbReference>
<comment type="subcellular location">
    <subcellularLocation>
        <location evidence="1">Nucleus</location>
    </subcellularLocation>
</comment>
<organism evidence="8 9">
    <name type="scientific">Ceratodon purpureus</name>
    <name type="common">Fire moss</name>
    <name type="synonym">Dicranum purpureum</name>
    <dbReference type="NCBI Taxonomy" id="3225"/>
    <lineage>
        <taxon>Eukaryota</taxon>
        <taxon>Viridiplantae</taxon>
        <taxon>Streptophyta</taxon>
        <taxon>Embryophyta</taxon>
        <taxon>Bryophyta</taxon>
        <taxon>Bryophytina</taxon>
        <taxon>Bryopsida</taxon>
        <taxon>Dicranidae</taxon>
        <taxon>Pseudoditrichales</taxon>
        <taxon>Ditrichaceae</taxon>
        <taxon>Ceratodon</taxon>
    </lineage>
</organism>
<evidence type="ECO:0000256" key="5">
    <source>
        <dbReference type="SAM" id="Coils"/>
    </source>
</evidence>
<feature type="compositionally biased region" description="Basic and acidic residues" evidence="6">
    <location>
        <begin position="517"/>
        <end position="532"/>
    </location>
</feature>
<dbReference type="GO" id="GO:0003700">
    <property type="term" value="F:DNA-binding transcription factor activity"/>
    <property type="evidence" value="ECO:0007669"/>
    <property type="project" value="InterPro"/>
</dbReference>
<evidence type="ECO:0000256" key="6">
    <source>
        <dbReference type="SAM" id="MobiDB-lite"/>
    </source>
</evidence>
<sequence>MEMALTNLWDATDPFMIEAFIGGYGIGSYEAPQEDLGGGAGESETAVLQRRLHTLVEESLENWTYGIFWQLSLSPTGESMLGWGDGYYKGPRDSDLIEPKHTQTAEHQLQRKKVLRELQALVSCPDDDGTEDVSDTEWFYLVSMAHSFAQGVGTPGLALKSRQHVWLEEADKASNQVCTRANLAKMAGIQTILCVPTMNGVVELGSTDLIRERWEVVEHVRMVFEESMWGLGDMQMTSSLPNDEPAFMPHDASMPFDPMSVSGVGSMDPGMVTNESADFGGRHFQMEKMGSHLGGLGLNGLDHMWGQPNDFHINDMLSGDNVEKDLGQLPMYNSLGRLPLQEDQLPFLAFSPSPLNKNLESDLRPPIFQQDNVKKHLEHRPASMPLLDRQPHAKLQPSHSFPQHNVGFETSEMFNPPGQIQTMRPKQPSEEKQLHVPTMGTVERPSIAEKPMPVFKPLLQQPPPPKISKTAGPSVAANGLGTTNHIEQDSLELEADVIPKDDVVEAPKLPRKRGRKPANDREEPLNHVQAERQRREKLNKRFYALRAVVPNVSKMDKASLLGDAIAHINHLQEKLQEADMHIKDLQKHRSAKREEFLAIGSPKDAFQSKPEWNGTSPVFDIFSGDKKRNIAVDILGEEAMIRVNCLRETYSVVNMMMTLQELRLDIQHSNTSTTSDDILHIIIAKMKPSERYTPEQLSSLLERSCQTTGFLTKREDKVMPLQRIGTSPQPQ</sequence>
<dbReference type="Pfam" id="PF00010">
    <property type="entry name" value="HLH"/>
    <property type="match status" value="1"/>
</dbReference>
<dbReference type="InterPro" id="IPR025610">
    <property type="entry name" value="MYC/MYB_N"/>
</dbReference>
<keyword evidence="9" id="KW-1185">Reference proteome</keyword>
<dbReference type="InterPro" id="IPR045084">
    <property type="entry name" value="AIB/MYC-like"/>
</dbReference>
<gene>
    <name evidence="8" type="ORF">KC19_1G047800</name>
</gene>
<dbReference type="Proteomes" id="UP000822688">
    <property type="component" value="Chromosome 1"/>
</dbReference>
<dbReference type="GO" id="GO:0005634">
    <property type="term" value="C:nucleus"/>
    <property type="evidence" value="ECO:0007669"/>
    <property type="project" value="TreeGrafter"/>
</dbReference>
<dbReference type="SMART" id="SM00353">
    <property type="entry name" value="HLH"/>
    <property type="match status" value="1"/>
</dbReference>
<dbReference type="CDD" id="cd11449">
    <property type="entry name" value="bHLH_AtAIB_like"/>
    <property type="match status" value="1"/>
</dbReference>
<keyword evidence="5" id="KW-0175">Coiled coil</keyword>
<proteinExistence type="predicted"/>
<dbReference type="InterPro" id="IPR054502">
    <property type="entry name" value="bHLH-TF_ACT-like_plant"/>
</dbReference>
<dbReference type="Pfam" id="PF22754">
    <property type="entry name" value="bHLH-TF_ACT-like_plant"/>
    <property type="match status" value="1"/>
</dbReference>
<dbReference type="Gene3D" id="4.10.280.10">
    <property type="entry name" value="Helix-loop-helix DNA-binding domain"/>
    <property type="match status" value="1"/>
</dbReference>
<dbReference type="EMBL" id="CM026421">
    <property type="protein sequence ID" value="KAG0589781.1"/>
    <property type="molecule type" value="Genomic_DNA"/>
</dbReference>
<dbReference type="InterPro" id="IPR011598">
    <property type="entry name" value="bHLH_dom"/>
</dbReference>
<evidence type="ECO:0000313" key="9">
    <source>
        <dbReference type="Proteomes" id="UP000822688"/>
    </source>
</evidence>
<dbReference type="GO" id="GO:0000976">
    <property type="term" value="F:transcription cis-regulatory region binding"/>
    <property type="evidence" value="ECO:0007669"/>
    <property type="project" value="TreeGrafter"/>
</dbReference>
<evidence type="ECO:0000313" key="8">
    <source>
        <dbReference type="EMBL" id="KAG0589781.1"/>
    </source>
</evidence>
<feature type="domain" description="BHLH" evidence="7">
    <location>
        <begin position="522"/>
        <end position="571"/>
    </location>
</feature>
<evidence type="ECO:0000256" key="4">
    <source>
        <dbReference type="ARBA" id="ARBA00023242"/>
    </source>
</evidence>
<dbReference type="Pfam" id="PF14215">
    <property type="entry name" value="bHLH-MYC_N"/>
    <property type="match status" value="1"/>
</dbReference>
<evidence type="ECO:0000259" key="7">
    <source>
        <dbReference type="PROSITE" id="PS50888"/>
    </source>
</evidence>
<evidence type="ECO:0000256" key="3">
    <source>
        <dbReference type="ARBA" id="ARBA00023163"/>
    </source>
</evidence>